<dbReference type="Gene3D" id="3.80.10.10">
    <property type="entry name" value="Ribonuclease Inhibitor"/>
    <property type="match status" value="1"/>
</dbReference>
<protein>
    <submittedName>
        <fullName evidence="7">MYG1 protein</fullName>
    </submittedName>
</protein>
<proteinExistence type="inferred from homology"/>
<dbReference type="InterPro" id="IPR000372">
    <property type="entry name" value="LRRNT"/>
</dbReference>
<keyword evidence="4" id="KW-0677">Repeat</keyword>
<comment type="caution">
    <text evidence="7">The sequence shown here is derived from an EMBL/GenBank/DDBJ whole genome shotgun (WGS) entry which is preliminary data.</text>
</comment>
<evidence type="ECO:0000313" key="8">
    <source>
        <dbReference type="Proteomes" id="UP001166093"/>
    </source>
</evidence>
<dbReference type="SUPFAM" id="SSF52058">
    <property type="entry name" value="L domain-like"/>
    <property type="match status" value="1"/>
</dbReference>
<dbReference type="Proteomes" id="UP001166093">
    <property type="component" value="Unassembled WGS sequence"/>
</dbReference>
<accession>A0ABS2YIE0</accession>
<dbReference type="PANTHER" id="PTHR11215:SF1">
    <property type="entry name" value="MYG1 EXONUCLEASE"/>
    <property type="match status" value="1"/>
</dbReference>
<feature type="non-terminal residue" evidence="7">
    <location>
        <position position="602"/>
    </location>
</feature>
<evidence type="ECO:0000256" key="5">
    <source>
        <dbReference type="SAM" id="Phobius"/>
    </source>
</evidence>
<dbReference type="PANTHER" id="PTHR11215">
    <property type="entry name" value="METAL DEPENDENT HYDROLASE - RELATED"/>
    <property type="match status" value="1"/>
</dbReference>
<dbReference type="InterPro" id="IPR003226">
    <property type="entry name" value="MYG1_exonuclease"/>
</dbReference>
<keyword evidence="2" id="KW-0433">Leucine-rich repeat</keyword>
<dbReference type="Pfam" id="PF13855">
    <property type="entry name" value="LRR_8"/>
    <property type="match status" value="1"/>
</dbReference>
<evidence type="ECO:0000259" key="6">
    <source>
        <dbReference type="SMART" id="SM00013"/>
    </source>
</evidence>
<dbReference type="SMART" id="SM00013">
    <property type="entry name" value="LRRNT"/>
    <property type="match status" value="1"/>
</dbReference>
<keyword evidence="3" id="KW-0732">Signal</keyword>
<dbReference type="InterPro" id="IPR032675">
    <property type="entry name" value="LRR_dom_sf"/>
</dbReference>
<name>A0ABS2YIE0_POLSP</name>
<keyword evidence="8" id="KW-1185">Reference proteome</keyword>
<comment type="similarity">
    <text evidence="1">Belongs to the MYG1 family.</text>
</comment>
<gene>
    <name evidence="7" type="primary">Myg1</name>
    <name evidence="7" type="ORF">GTO93_0020968</name>
</gene>
<keyword evidence="5" id="KW-0812">Transmembrane</keyword>
<evidence type="ECO:0000256" key="3">
    <source>
        <dbReference type="ARBA" id="ARBA00022729"/>
    </source>
</evidence>
<evidence type="ECO:0000313" key="7">
    <source>
        <dbReference type="EMBL" id="MBN3286184.1"/>
    </source>
</evidence>
<organism evidence="7 8">
    <name type="scientific">Polyodon spathula</name>
    <name type="common">North American paddlefish</name>
    <name type="synonym">Squalus spathula</name>
    <dbReference type="NCBI Taxonomy" id="7913"/>
    <lineage>
        <taxon>Eukaryota</taxon>
        <taxon>Metazoa</taxon>
        <taxon>Chordata</taxon>
        <taxon>Craniata</taxon>
        <taxon>Vertebrata</taxon>
        <taxon>Euteleostomi</taxon>
        <taxon>Actinopterygii</taxon>
        <taxon>Chondrostei</taxon>
        <taxon>Acipenseriformes</taxon>
        <taxon>Polyodontidae</taxon>
        <taxon>Polyodon</taxon>
    </lineage>
</organism>
<evidence type="ECO:0000256" key="1">
    <source>
        <dbReference type="ARBA" id="ARBA00010105"/>
    </source>
</evidence>
<evidence type="ECO:0000256" key="2">
    <source>
        <dbReference type="ARBA" id="ARBA00022614"/>
    </source>
</evidence>
<feature type="transmembrane region" description="Helical" evidence="5">
    <location>
        <begin position="546"/>
        <end position="567"/>
    </location>
</feature>
<evidence type="ECO:0000256" key="4">
    <source>
        <dbReference type="ARBA" id="ARBA00022737"/>
    </source>
</evidence>
<feature type="domain" description="LRRNT" evidence="6">
    <location>
        <begin position="374"/>
        <end position="408"/>
    </location>
</feature>
<dbReference type="Pfam" id="PF03690">
    <property type="entry name" value="MYG1_exonuc"/>
    <property type="match status" value="2"/>
</dbReference>
<reference evidence="7" key="1">
    <citation type="journal article" date="2021" name="Cell">
        <title>Tracing the genetic footprints of vertebrate landing in non-teleost ray-finned fishes.</title>
        <authorList>
            <person name="Bi X."/>
            <person name="Wang K."/>
            <person name="Yang L."/>
            <person name="Pan H."/>
            <person name="Jiang H."/>
            <person name="Wei Q."/>
            <person name="Fang M."/>
            <person name="Yu H."/>
            <person name="Zhu C."/>
            <person name="Cai Y."/>
            <person name="He Y."/>
            <person name="Gan X."/>
            <person name="Zeng H."/>
            <person name="Yu D."/>
            <person name="Zhu Y."/>
            <person name="Jiang H."/>
            <person name="Qiu Q."/>
            <person name="Yang H."/>
            <person name="Zhang Y.E."/>
            <person name="Wang W."/>
            <person name="Zhu M."/>
            <person name="He S."/>
            <person name="Zhang G."/>
        </authorList>
    </citation>
    <scope>NUCLEOTIDE SEQUENCE</scope>
    <source>
        <strain evidence="7">Pddl_001</strain>
    </source>
</reference>
<dbReference type="PROSITE" id="PS51450">
    <property type="entry name" value="LRR"/>
    <property type="match status" value="1"/>
</dbReference>
<keyword evidence="5" id="KW-1133">Transmembrane helix</keyword>
<keyword evidence="5" id="KW-0472">Membrane</keyword>
<dbReference type="EMBL" id="JAAWVQ010155943">
    <property type="protein sequence ID" value="MBN3286184.1"/>
    <property type="molecule type" value="Genomic_DNA"/>
</dbReference>
<feature type="non-terminal residue" evidence="7">
    <location>
        <position position="1"/>
    </location>
</feature>
<sequence length="602" mass="66623">MPPPAAKRVCGLKMPAVIKIGTHDGTFHCDEVLACFLLRQLPGYKDAEIVRTRNPALLSECDVVVDVGGEFDPKRHRYDHHQRSFSETFHSLLPEKRWVTKLSSAGLVYLHFGQRILAQILEREEGDPEVQVLYDKFSTPDHRADVPDSVDGFHKAMEMVGAEFLERLDFYHRSWLPARSLVEEAIRTRNKVDAGGEVVVFAQGGCPWKEHLFNLEKELGIDPTIKFVLYPDQSGQWRVQCVPAGPNTFQNRLSLPEAWRGVRDDALSALSGIPDCIFVHASGFIGGNRTREGALAMARHTLEGAAKSSANDGQPVSERFPLVVGHVTEPLDAVRQSVSKTPEPRGYVEEMTSCQRALPLLLLLLTLCGQGSLLCPAGCHCAWDSGTVSCANAGLQEIPASLPRDTVTLHLEGNQISTVRDGAFKNLPRLRELDLSRNQIESLSPGAFRHLSPELKILDLSDNQLQLASKEDLGPTRAKTRLHHNPWHCSCALQELIETVNLDPETVSGIVCESSAQGPEHAGQPLVKLLDEGVNFCSLQRKTTDVAMLVTMLGWFSMVIAYVVYYVRQNQAEARRHLEYLKSLPSPLKEASAETDTLSTGL</sequence>
<dbReference type="InterPro" id="IPR003591">
    <property type="entry name" value="Leu-rich_rpt_typical-subtyp"/>
</dbReference>
<dbReference type="SMART" id="SM00369">
    <property type="entry name" value="LRR_TYP"/>
    <property type="match status" value="3"/>
</dbReference>
<dbReference type="InterPro" id="IPR001611">
    <property type="entry name" value="Leu-rich_rpt"/>
</dbReference>